<dbReference type="Proteomes" id="UP000398389">
    <property type="component" value="Unassembled WGS sequence"/>
</dbReference>
<evidence type="ECO:0000313" key="5">
    <source>
        <dbReference type="Proteomes" id="UP000398389"/>
    </source>
</evidence>
<feature type="compositionally biased region" description="Basic and acidic residues" evidence="3">
    <location>
        <begin position="108"/>
        <end position="124"/>
    </location>
</feature>
<gene>
    <name evidence="4" type="ORF">SAPINGB_P005836</name>
</gene>
<keyword evidence="2" id="KW-0560">Oxidoreductase</keyword>
<feature type="region of interest" description="Disordered" evidence="3">
    <location>
        <begin position="99"/>
        <end position="175"/>
    </location>
</feature>
<dbReference type="Pfam" id="PF00106">
    <property type="entry name" value="adh_short"/>
    <property type="match status" value="1"/>
</dbReference>
<reference evidence="4 5" key="1">
    <citation type="submission" date="2019-09" db="EMBL/GenBank/DDBJ databases">
        <authorList>
            <person name="Brejova B."/>
        </authorList>
    </citation>
    <scope>NUCLEOTIDE SEQUENCE [LARGE SCALE GENOMIC DNA]</scope>
</reference>
<dbReference type="OrthoDB" id="1933717at2759"/>
<evidence type="ECO:0000256" key="3">
    <source>
        <dbReference type="SAM" id="MobiDB-lite"/>
    </source>
</evidence>
<accession>A0A5E8C3W4</accession>
<protein>
    <recommendedName>
        <fullName evidence="6">Ketoreductase (KR) domain-containing protein</fullName>
    </recommendedName>
</protein>
<feature type="compositionally biased region" description="Basic and acidic residues" evidence="3">
    <location>
        <begin position="131"/>
        <end position="140"/>
    </location>
</feature>
<comment type="similarity">
    <text evidence="1">Belongs to the short-chain dehydrogenases/reductases (SDR) family.</text>
</comment>
<evidence type="ECO:0008006" key="6">
    <source>
        <dbReference type="Google" id="ProtNLM"/>
    </source>
</evidence>
<proteinExistence type="inferred from homology"/>
<sequence>MYITPDSDINPQKVENNRNSDAMKPTDGSKPSHMKSISNNVPTQTSTAATHAGSLGNNIFCLGGASENTRNDPSLFGNIDLSLLQSSVVADMGYSHEAAISDSSRSVKSKDGSKSSKEKNKSTEELNNGNNEHREEEHDGVGNGYHMSNQDNSHYHSHNPHSSHNSTQNTHGQGTTNVNHIRQVNEVVPRVWVISNFLIPVTQQIATEALKKGDILVLGCSPGGMTEQEVLRKAETLRQRYPDRCLVVELDIRNQALCSSTVAQAVHHFGRIDILVNATSRAYVGALEEVEEWHFRNQMDITFYGAVNMIQAVLPLMRKQFYGHIINIADVNGNIGTPALSLMAAAMHALEGYSEALAFEVAPFNIKVTIVESPMEVNLFTTPMVFAPSLPQYGPDTTVGKVRRVLGEANVFPTQAFKHTVHTVVSIGGLDNPPGRIIVGKDAIHQIKDKLAMLSDDLEEFQNVSYSADFAKYDLGL</sequence>
<evidence type="ECO:0000256" key="1">
    <source>
        <dbReference type="ARBA" id="ARBA00006484"/>
    </source>
</evidence>
<dbReference type="PRINTS" id="PR00081">
    <property type="entry name" value="GDHRDH"/>
</dbReference>
<feature type="compositionally biased region" description="Polar residues" evidence="3">
    <location>
        <begin position="35"/>
        <end position="47"/>
    </location>
</feature>
<dbReference type="PANTHER" id="PTHR43976">
    <property type="entry name" value="SHORT CHAIN DEHYDROGENASE"/>
    <property type="match status" value="1"/>
</dbReference>
<keyword evidence="5" id="KW-1185">Reference proteome</keyword>
<dbReference type="AlphaFoldDB" id="A0A5E8C3W4"/>
<dbReference type="PANTHER" id="PTHR43976:SF16">
    <property type="entry name" value="SHORT-CHAIN DEHYDROGENASE_REDUCTASE FAMILY PROTEIN"/>
    <property type="match status" value="1"/>
</dbReference>
<dbReference type="Gene3D" id="3.40.50.720">
    <property type="entry name" value="NAD(P)-binding Rossmann-like Domain"/>
    <property type="match status" value="1"/>
</dbReference>
<dbReference type="EMBL" id="CABVLU010000005">
    <property type="protein sequence ID" value="VVT57720.1"/>
    <property type="molecule type" value="Genomic_DNA"/>
</dbReference>
<evidence type="ECO:0000256" key="2">
    <source>
        <dbReference type="ARBA" id="ARBA00023002"/>
    </source>
</evidence>
<dbReference type="RefSeq" id="XP_031856441.1">
    <property type="nucleotide sequence ID" value="XM_032000550.1"/>
</dbReference>
<feature type="region of interest" description="Disordered" evidence="3">
    <location>
        <begin position="1"/>
        <end position="47"/>
    </location>
</feature>
<dbReference type="InterPro" id="IPR002347">
    <property type="entry name" value="SDR_fam"/>
</dbReference>
<feature type="compositionally biased region" description="Polar residues" evidence="3">
    <location>
        <begin position="7"/>
        <end position="20"/>
    </location>
</feature>
<organism evidence="4 5">
    <name type="scientific">Magnusiomyces paraingens</name>
    <dbReference type="NCBI Taxonomy" id="2606893"/>
    <lineage>
        <taxon>Eukaryota</taxon>
        <taxon>Fungi</taxon>
        <taxon>Dikarya</taxon>
        <taxon>Ascomycota</taxon>
        <taxon>Saccharomycotina</taxon>
        <taxon>Dipodascomycetes</taxon>
        <taxon>Dipodascales</taxon>
        <taxon>Dipodascaceae</taxon>
        <taxon>Magnusiomyces</taxon>
    </lineage>
</organism>
<evidence type="ECO:0000313" key="4">
    <source>
        <dbReference type="EMBL" id="VVT57720.1"/>
    </source>
</evidence>
<dbReference type="SUPFAM" id="SSF51735">
    <property type="entry name" value="NAD(P)-binding Rossmann-fold domains"/>
    <property type="match status" value="1"/>
</dbReference>
<dbReference type="InterPro" id="IPR051911">
    <property type="entry name" value="SDR_oxidoreductase"/>
</dbReference>
<dbReference type="InterPro" id="IPR036291">
    <property type="entry name" value="NAD(P)-bd_dom_sf"/>
</dbReference>
<dbReference type="GO" id="GO:0016491">
    <property type="term" value="F:oxidoreductase activity"/>
    <property type="evidence" value="ECO:0007669"/>
    <property type="project" value="UniProtKB-KW"/>
</dbReference>
<name>A0A5E8C3W4_9ASCO</name>
<dbReference type="GeneID" id="43584650"/>